<sequence length="208" mass="23463">MVSKRGDSKYRSGPTTNWLKTKSFTVGEYELLGVERERGKPAFALVGKPGTRKYIGSAFVSINREMRERLWKRVQEHAGPPPKDMPKRPATQWVKAGDQGPHQASQGRRRPAPRIAAGFLGRGLSSDPLHQRNEDHRCKDQKDRHCYNHGKSQALCSPDHVNDLVARRNEIKHREIRQVRSLIVVCGSPCDLIDVLSALDKGHSSLRC</sequence>
<evidence type="ECO:0000313" key="2">
    <source>
        <dbReference type="EMBL" id="TWI41948.1"/>
    </source>
</evidence>
<gene>
    <name evidence="2" type="ORF">IQ26_00872</name>
</gene>
<reference evidence="2 3" key="1">
    <citation type="journal article" date="2015" name="Stand. Genomic Sci.">
        <title>Genomic Encyclopedia of Bacterial and Archaeal Type Strains, Phase III: the genomes of soil and plant-associated and newly described type strains.</title>
        <authorList>
            <person name="Whitman W.B."/>
            <person name="Woyke T."/>
            <person name="Klenk H.P."/>
            <person name="Zhou Y."/>
            <person name="Lilburn T.G."/>
            <person name="Beck B.J."/>
            <person name="De Vos P."/>
            <person name="Vandamme P."/>
            <person name="Eisen J.A."/>
            <person name="Garrity G."/>
            <person name="Hugenholtz P."/>
            <person name="Kyrpides N.C."/>
        </authorList>
    </citation>
    <scope>NUCLEOTIDE SEQUENCE [LARGE SCALE GENOMIC DNA]</scope>
    <source>
        <strain evidence="2 3">CGMCC 1.2546</strain>
    </source>
</reference>
<name>A0A562PC16_9HYPH</name>
<evidence type="ECO:0000256" key="1">
    <source>
        <dbReference type="SAM" id="MobiDB-lite"/>
    </source>
</evidence>
<dbReference type="AlphaFoldDB" id="A0A562PC16"/>
<keyword evidence="3" id="KW-1185">Reference proteome</keyword>
<proteinExistence type="predicted"/>
<evidence type="ECO:0008006" key="4">
    <source>
        <dbReference type="Google" id="ProtNLM"/>
    </source>
</evidence>
<dbReference type="Proteomes" id="UP000317122">
    <property type="component" value="Unassembled WGS sequence"/>
</dbReference>
<comment type="caution">
    <text evidence="2">The sequence shown here is derived from an EMBL/GenBank/DDBJ whole genome shotgun (WGS) entry which is preliminary data.</text>
</comment>
<evidence type="ECO:0000313" key="3">
    <source>
        <dbReference type="Proteomes" id="UP000317122"/>
    </source>
</evidence>
<feature type="region of interest" description="Disordered" evidence="1">
    <location>
        <begin position="75"/>
        <end position="112"/>
    </location>
</feature>
<accession>A0A562PC16</accession>
<dbReference type="EMBL" id="VLKT01000004">
    <property type="protein sequence ID" value="TWI41948.1"/>
    <property type="molecule type" value="Genomic_DNA"/>
</dbReference>
<protein>
    <recommendedName>
        <fullName evidence="4">ATP-dependent DNA ligase</fullName>
    </recommendedName>
</protein>
<organism evidence="2 3">
    <name type="scientific">Mesorhizobium tianshanense</name>
    <dbReference type="NCBI Taxonomy" id="39844"/>
    <lineage>
        <taxon>Bacteria</taxon>
        <taxon>Pseudomonadati</taxon>
        <taxon>Pseudomonadota</taxon>
        <taxon>Alphaproteobacteria</taxon>
        <taxon>Hyphomicrobiales</taxon>
        <taxon>Phyllobacteriaceae</taxon>
        <taxon>Mesorhizobium</taxon>
    </lineage>
</organism>